<evidence type="ECO:0000259" key="3">
    <source>
        <dbReference type="Pfam" id="PF26629"/>
    </source>
</evidence>
<dbReference type="PANTHER" id="PTHR48090">
    <property type="entry name" value="UNDECAPRENYL-PHOSPHATE 4-DEOXY-4-FORMAMIDO-L-ARABINOSE TRANSFERASE-RELATED"/>
    <property type="match status" value="1"/>
</dbReference>
<protein>
    <submittedName>
        <fullName evidence="4">Glycosyltransferase family 2 protein</fullName>
    </submittedName>
</protein>
<evidence type="ECO:0000256" key="1">
    <source>
        <dbReference type="SAM" id="Phobius"/>
    </source>
</evidence>
<dbReference type="InterPro" id="IPR058718">
    <property type="entry name" value="Agl6_TM_C"/>
</dbReference>
<feature type="transmembrane region" description="Helical" evidence="1">
    <location>
        <begin position="261"/>
        <end position="285"/>
    </location>
</feature>
<dbReference type="InterPro" id="IPR029044">
    <property type="entry name" value="Nucleotide-diphossugar_trans"/>
</dbReference>
<keyword evidence="1" id="KW-1133">Transmembrane helix</keyword>
<feature type="transmembrane region" description="Helical" evidence="1">
    <location>
        <begin position="312"/>
        <end position="335"/>
    </location>
</feature>
<dbReference type="InterPro" id="IPR001173">
    <property type="entry name" value="Glyco_trans_2-like"/>
</dbReference>
<dbReference type="FunFam" id="3.90.550.10:FF:000129">
    <property type="entry name" value="Glycosyltransferase family 2 protein"/>
    <property type="match status" value="1"/>
</dbReference>
<organism evidence="4 5">
    <name type="scientific">Azospira restricta</name>
    <dbReference type="NCBI Taxonomy" id="404405"/>
    <lineage>
        <taxon>Bacteria</taxon>
        <taxon>Pseudomonadati</taxon>
        <taxon>Pseudomonadota</taxon>
        <taxon>Betaproteobacteria</taxon>
        <taxon>Rhodocyclales</taxon>
        <taxon>Rhodocyclaceae</taxon>
        <taxon>Azospira</taxon>
    </lineage>
</organism>
<feature type="domain" description="Low-salt glycan biosynthesis hexosyltransferase Agl6 C-terminal transmembrane region" evidence="3">
    <location>
        <begin position="283"/>
        <end position="372"/>
    </location>
</feature>
<feature type="transmembrane region" description="Helical" evidence="1">
    <location>
        <begin position="228"/>
        <end position="249"/>
    </location>
</feature>
<accession>A0A974SSR9</accession>
<dbReference type="InterPro" id="IPR050256">
    <property type="entry name" value="Glycosyltransferase_2"/>
</dbReference>
<dbReference type="EMBL" id="CP064781">
    <property type="protein sequence ID" value="QRJ65797.1"/>
    <property type="molecule type" value="Genomic_DNA"/>
</dbReference>
<keyword evidence="5" id="KW-1185">Reference proteome</keyword>
<dbReference type="CDD" id="cd04179">
    <property type="entry name" value="DPM_DPG-synthase_like"/>
    <property type="match status" value="1"/>
</dbReference>
<name>A0A974SSR9_9RHOO</name>
<evidence type="ECO:0000313" key="5">
    <source>
        <dbReference type="Proteomes" id="UP000663444"/>
    </source>
</evidence>
<dbReference type="AlphaFoldDB" id="A0A974SSR9"/>
<dbReference type="Pfam" id="PF00535">
    <property type="entry name" value="Glycos_transf_2"/>
    <property type="match status" value="1"/>
</dbReference>
<proteinExistence type="predicted"/>
<gene>
    <name evidence="4" type="ORF">IWH25_17950</name>
</gene>
<feature type="domain" description="Glycosyltransferase 2-like" evidence="2">
    <location>
        <begin position="5"/>
        <end position="165"/>
    </location>
</feature>
<reference evidence="4" key="1">
    <citation type="submission" date="2020-11" db="EMBL/GenBank/DDBJ databases">
        <title>Azospira restricta DSM 18626 genome sequence.</title>
        <authorList>
            <person name="Moe W.M."/>
        </authorList>
    </citation>
    <scope>NUCLEOTIDE SEQUENCE</scope>
    <source>
        <strain evidence="4">DSM 18626</strain>
    </source>
</reference>
<dbReference type="Proteomes" id="UP000663444">
    <property type="component" value="Chromosome"/>
</dbReference>
<dbReference type="SUPFAM" id="SSF53448">
    <property type="entry name" value="Nucleotide-diphospho-sugar transferases"/>
    <property type="match status" value="1"/>
</dbReference>
<keyword evidence="1" id="KW-0472">Membrane</keyword>
<evidence type="ECO:0000313" key="4">
    <source>
        <dbReference type="EMBL" id="QRJ65797.1"/>
    </source>
</evidence>
<feature type="transmembrane region" description="Helical" evidence="1">
    <location>
        <begin position="347"/>
        <end position="369"/>
    </location>
</feature>
<sequence length="384" mass="42090">MYVTAVMPCLNEENSIGICIDKAFRCFAELGIRGEVVVADNGSTDRSVEIAESLGARVVHESRRGYGAALMCGIEAAKGRIVIMADADDSYDWLAMGDFICQIENGFDLVMGNRFKGGIAPGAMPPLHRYLGNPVLSTVTRLLYDIPIGDFHCGMRAFTNDAYKRMKLRTDGMEFATEMIVYAAQAGLRIGEIPTTLSPDKRGRPPHLRSFRDGWRHLRFIVTYAPDYLYMAPGSLFWLLGLLGLIGLVNGPAQLFGRVLGIHFLVLASMLFLLGNSILTFGVLAKAYHNAHHPLPPSLFSRFLRRFTLEKGVLTGLALFLIGASTDAYILFQWIERHQGAMADTVHLAIVAGTATILGLHLVFSSFLLNMMKAGSPAHAHGRA</sequence>
<dbReference type="KEGG" id="ares:IWH25_17950"/>
<dbReference type="PANTHER" id="PTHR48090:SF7">
    <property type="entry name" value="RFBJ PROTEIN"/>
    <property type="match status" value="1"/>
</dbReference>
<dbReference type="Gene3D" id="3.90.550.10">
    <property type="entry name" value="Spore Coat Polysaccharide Biosynthesis Protein SpsA, Chain A"/>
    <property type="match status" value="1"/>
</dbReference>
<dbReference type="Pfam" id="PF26629">
    <property type="entry name" value="GT2_TM_C"/>
    <property type="match status" value="1"/>
</dbReference>
<evidence type="ECO:0000259" key="2">
    <source>
        <dbReference type="Pfam" id="PF00535"/>
    </source>
</evidence>
<keyword evidence="1" id="KW-0812">Transmembrane</keyword>